<comment type="caution">
    <text evidence="1">The sequence shown here is derived from an EMBL/GenBank/DDBJ whole genome shotgun (WGS) entry which is preliminary data.</text>
</comment>
<evidence type="ECO:0000313" key="1">
    <source>
        <dbReference type="EMBL" id="MFD1533946.1"/>
    </source>
</evidence>
<evidence type="ECO:0008006" key="3">
    <source>
        <dbReference type="Google" id="ProtNLM"/>
    </source>
</evidence>
<reference evidence="2" key="1">
    <citation type="journal article" date="2019" name="Int. J. Syst. Evol. Microbiol.">
        <title>The Global Catalogue of Microorganisms (GCM) 10K type strain sequencing project: providing services to taxonomists for standard genome sequencing and annotation.</title>
        <authorList>
            <consortium name="The Broad Institute Genomics Platform"/>
            <consortium name="The Broad Institute Genome Sequencing Center for Infectious Disease"/>
            <person name="Wu L."/>
            <person name="Ma J."/>
        </authorList>
    </citation>
    <scope>NUCLEOTIDE SEQUENCE [LARGE SCALE GENOMIC DNA]</scope>
    <source>
        <strain evidence="2">JCM 12165</strain>
    </source>
</reference>
<dbReference type="RefSeq" id="WP_343977898.1">
    <property type="nucleotide sequence ID" value="NZ_BAAAJG010000009.1"/>
</dbReference>
<accession>A0ABW4FTX4</accession>
<keyword evidence="2" id="KW-1185">Reference proteome</keyword>
<name>A0ABW4FTX4_9PSEU</name>
<evidence type="ECO:0000313" key="2">
    <source>
        <dbReference type="Proteomes" id="UP001597145"/>
    </source>
</evidence>
<dbReference type="EMBL" id="JBHUCP010000026">
    <property type="protein sequence ID" value="MFD1533946.1"/>
    <property type="molecule type" value="Genomic_DNA"/>
</dbReference>
<proteinExistence type="predicted"/>
<organism evidence="1 2">
    <name type="scientific">Pseudonocardia aurantiaca</name>
    <dbReference type="NCBI Taxonomy" id="75290"/>
    <lineage>
        <taxon>Bacteria</taxon>
        <taxon>Bacillati</taxon>
        <taxon>Actinomycetota</taxon>
        <taxon>Actinomycetes</taxon>
        <taxon>Pseudonocardiales</taxon>
        <taxon>Pseudonocardiaceae</taxon>
        <taxon>Pseudonocardia</taxon>
    </lineage>
</organism>
<protein>
    <recommendedName>
        <fullName evidence="3">Zinc-finger domain-containing protein</fullName>
    </recommendedName>
</protein>
<gene>
    <name evidence="1" type="ORF">ACFSCY_31465</name>
</gene>
<sequence>MHPHRLKQLVASVPEGIDADERARLLAHVQASDGCRTRIERVRHELQLALGGPLDGTDAEGAIDLAMELDALERVQQRVDGWLTALVEELTHGPRPVSYDDGVPA</sequence>
<dbReference type="Proteomes" id="UP001597145">
    <property type="component" value="Unassembled WGS sequence"/>
</dbReference>